<evidence type="ECO:0000313" key="2">
    <source>
        <dbReference type="EMBL" id="GAA5192969.1"/>
    </source>
</evidence>
<proteinExistence type="predicted"/>
<dbReference type="Proteomes" id="UP001501570">
    <property type="component" value="Unassembled WGS sequence"/>
</dbReference>
<feature type="region of interest" description="Disordered" evidence="1">
    <location>
        <begin position="30"/>
        <end position="52"/>
    </location>
</feature>
<sequence>MARAGAAAYAINGADDEIASTATVSAATVGSMAEGRRGTVSDDRTRAGSAGR</sequence>
<protein>
    <submittedName>
        <fullName evidence="2">Uncharacterized protein</fullName>
    </submittedName>
</protein>
<accession>A0ABP9S949</accession>
<evidence type="ECO:0000256" key="1">
    <source>
        <dbReference type="SAM" id="MobiDB-lite"/>
    </source>
</evidence>
<comment type="caution">
    <text evidence="2">The sequence shown here is derived from an EMBL/GenBank/DDBJ whole genome shotgun (WGS) entry which is preliminary data.</text>
</comment>
<organism evidence="2 3">
    <name type="scientific">Rugosimonospora acidiphila</name>
    <dbReference type="NCBI Taxonomy" id="556531"/>
    <lineage>
        <taxon>Bacteria</taxon>
        <taxon>Bacillati</taxon>
        <taxon>Actinomycetota</taxon>
        <taxon>Actinomycetes</taxon>
        <taxon>Micromonosporales</taxon>
        <taxon>Micromonosporaceae</taxon>
        <taxon>Rugosimonospora</taxon>
    </lineage>
</organism>
<name>A0ABP9S949_9ACTN</name>
<dbReference type="EMBL" id="BAABJQ010000018">
    <property type="protein sequence ID" value="GAA5192969.1"/>
    <property type="molecule type" value="Genomic_DNA"/>
</dbReference>
<evidence type="ECO:0000313" key="3">
    <source>
        <dbReference type="Proteomes" id="UP001501570"/>
    </source>
</evidence>
<reference evidence="3" key="1">
    <citation type="journal article" date="2019" name="Int. J. Syst. Evol. Microbiol.">
        <title>The Global Catalogue of Microorganisms (GCM) 10K type strain sequencing project: providing services to taxonomists for standard genome sequencing and annotation.</title>
        <authorList>
            <consortium name="The Broad Institute Genomics Platform"/>
            <consortium name="The Broad Institute Genome Sequencing Center for Infectious Disease"/>
            <person name="Wu L."/>
            <person name="Ma J."/>
        </authorList>
    </citation>
    <scope>NUCLEOTIDE SEQUENCE [LARGE SCALE GENOMIC DNA]</scope>
    <source>
        <strain evidence="3">JCM 18304</strain>
    </source>
</reference>
<feature type="compositionally biased region" description="Basic and acidic residues" evidence="1">
    <location>
        <begin position="34"/>
        <end position="46"/>
    </location>
</feature>
<gene>
    <name evidence="2" type="ORF">GCM10023322_53720</name>
</gene>
<keyword evidence="3" id="KW-1185">Reference proteome</keyword>